<dbReference type="Proteomes" id="UP000479710">
    <property type="component" value="Unassembled WGS sequence"/>
</dbReference>
<feature type="region of interest" description="Disordered" evidence="1">
    <location>
        <begin position="91"/>
        <end position="127"/>
    </location>
</feature>
<keyword evidence="3" id="KW-1185">Reference proteome</keyword>
<evidence type="ECO:0000313" key="2">
    <source>
        <dbReference type="EMBL" id="KAF0914790.1"/>
    </source>
</evidence>
<dbReference type="EMBL" id="SPHZ02000006">
    <property type="protein sequence ID" value="KAF0914790.1"/>
    <property type="molecule type" value="Genomic_DNA"/>
</dbReference>
<evidence type="ECO:0000313" key="3">
    <source>
        <dbReference type="Proteomes" id="UP000479710"/>
    </source>
</evidence>
<gene>
    <name evidence="2" type="ORF">E2562_031516</name>
</gene>
<comment type="caution">
    <text evidence="2">The sequence shown here is derived from an EMBL/GenBank/DDBJ whole genome shotgun (WGS) entry which is preliminary data.</text>
</comment>
<dbReference type="AlphaFoldDB" id="A0A6G1DQK9"/>
<proteinExistence type="predicted"/>
<name>A0A6G1DQK9_9ORYZ</name>
<evidence type="ECO:0000256" key="1">
    <source>
        <dbReference type="SAM" id="MobiDB-lite"/>
    </source>
</evidence>
<protein>
    <submittedName>
        <fullName evidence="2">Uncharacterized protein</fullName>
    </submittedName>
</protein>
<dbReference type="OrthoDB" id="696368at2759"/>
<feature type="compositionally biased region" description="Basic and acidic residues" evidence="1">
    <location>
        <begin position="91"/>
        <end position="104"/>
    </location>
</feature>
<reference evidence="2 3" key="1">
    <citation type="submission" date="2019-11" db="EMBL/GenBank/DDBJ databases">
        <title>Whole genome sequence of Oryza granulata.</title>
        <authorList>
            <person name="Li W."/>
        </authorList>
    </citation>
    <scope>NUCLEOTIDE SEQUENCE [LARGE SCALE GENOMIC DNA]</scope>
    <source>
        <strain evidence="3">cv. Menghai</strain>
        <tissue evidence="2">Leaf</tissue>
    </source>
</reference>
<accession>A0A6G1DQK9</accession>
<sequence>MIDEIGDPHLVLIDASATCPARRLLRLVLRLHHPCDLVNPITGSLFLSIDMDKTNQMLDMVVTEEQIGFSVHVMEEDEMYAFVGLRAKDERMKQARHEAEKQKDSAPGPSIGPAQGDLNPNEAEIDVNDVVIGEADIFYDKDDPPM</sequence>
<organism evidence="2 3">
    <name type="scientific">Oryza meyeriana var. granulata</name>
    <dbReference type="NCBI Taxonomy" id="110450"/>
    <lineage>
        <taxon>Eukaryota</taxon>
        <taxon>Viridiplantae</taxon>
        <taxon>Streptophyta</taxon>
        <taxon>Embryophyta</taxon>
        <taxon>Tracheophyta</taxon>
        <taxon>Spermatophyta</taxon>
        <taxon>Magnoliopsida</taxon>
        <taxon>Liliopsida</taxon>
        <taxon>Poales</taxon>
        <taxon>Poaceae</taxon>
        <taxon>BOP clade</taxon>
        <taxon>Oryzoideae</taxon>
        <taxon>Oryzeae</taxon>
        <taxon>Oryzinae</taxon>
        <taxon>Oryza</taxon>
        <taxon>Oryza meyeriana</taxon>
    </lineage>
</organism>